<dbReference type="InterPro" id="IPR023214">
    <property type="entry name" value="HAD_sf"/>
</dbReference>
<evidence type="ECO:0000313" key="9">
    <source>
        <dbReference type="Proteomes" id="UP001219862"/>
    </source>
</evidence>
<evidence type="ECO:0000256" key="4">
    <source>
        <dbReference type="ARBA" id="ARBA00022801"/>
    </source>
</evidence>
<evidence type="ECO:0000313" key="8">
    <source>
        <dbReference type="EMBL" id="MDC8786956.1"/>
    </source>
</evidence>
<dbReference type="NCBIfam" id="NF006506">
    <property type="entry name" value="PRK08942.1"/>
    <property type="match status" value="1"/>
</dbReference>
<dbReference type="PANTHER" id="PTHR42891:SF1">
    <property type="entry name" value="D-GLYCERO-BETA-D-MANNO-HEPTOSE-1,7-BISPHOSPHATE 7-PHOSPHATASE"/>
    <property type="match status" value="1"/>
</dbReference>
<keyword evidence="4 7" id="KW-0378">Hydrolase</keyword>
<organism evidence="8 9">
    <name type="scientific">Roseateles koreensis</name>
    <dbReference type="NCBI Taxonomy" id="2987526"/>
    <lineage>
        <taxon>Bacteria</taxon>
        <taxon>Pseudomonadati</taxon>
        <taxon>Pseudomonadota</taxon>
        <taxon>Betaproteobacteria</taxon>
        <taxon>Burkholderiales</taxon>
        <taxon>Sphaerotilaceae</taxon>
        <taxon>Roseateles</taxon>
    </lineage>
</organism>
<dbReference type="InterPro" id="IPR004446">
    <property type="entry name" value="Heptose_bisP_phosphatase"/>
</dbReference>
<dbReference type="NCBIfam" id="TIGR01656">
    <property type="entry name" value="Histidinol-ppas"/>
    <property type="match status" value="1"/>
</dbReference>
<protein>
    <recommendedName>
        <fullName evidence="6 7">D,D-heptose 1,7-bisphosphate phosphatase</fullName>
        <ecNumber evidence="7">3.1.3.-</ecNumber>
    </recommendedName>
</protein>
<keyword evidence="2 7" id="KW-0963">Cytoplasm</keyword>
<dbReference type="InterPro" id="IPR036412">
    <property type="entry name" value="HAD-like_sf"/>
</dbReference>
<proteinExistence type="inferred from homology"/>
<dbReference type="PANTHER" id="PTHR42891">
    <property type="entry name" value="D-GLYCERO-BETA-D-MANNO-HEPTOSE-1,7-BISPHOSPHATE 7-PHOSPHATASE"/>
    <property type="match status" value="1"/>
</dbReference>
<dbReference type="SUPFAM" id="SSF56784">
    <property type="entry name" value="HAD-like"/>
    <property type="match status" value="1"/>
</dbReference>
<comment type="subcellular location">
    <subcellularLocation>
        <location evidence="1 7">Cytoplasm</location>
    </subcellularLocation>
</comment>
<dbReference type="InterPro" id="IPR006549">
    <property type="entry name" value="HAD-SF_hydro_IIIA"/>
</dbReference>
<dbReference type="NCBIfam" id="TIGR00213">
    <property type="entry name" value="GmhB_yaeD"/>
    <property type="match status" value="1"/>
</dbReference>
<evidence type="ECO:0000256" key="2">
    <source>
        <dbReference type="ARBA" id="ARBA00022490"/>
    </source>
</evidence>
<comment type="similarity">
    <text evidence="7">Belongs to the gmhB family.</text>
</comment>
<keyword evidence="5 7" id="KW-0119">Carbohydrate metabolism</keyword>
<dbReference type="EC" id="3.1.3.-" evidence="7"/>
<sequence>MTGTAGRKKAAFLDRDGVINIDHGYVGHWRDFEFVSGAVDAMRTLHEAGYVLVVVTNQSGIARGKYSEADFLALSVQMRASLQAQGVPLAAIEYCPHLPDGQVPEFTRDCDCRKPAPGMLLRAAEALQLDLPASLMFGDKVSDMEAAVAAGVGRCVLLAKNGEGESARSPAHLTALRFVSLAEAVPALVQPAG</sequence>
<dbReference type="PIRSF" id="PIRSF004682">
    <property type="entry name" value="GmhB"/>
    <property type="match status" value="1"/>
</dbReference>
<dbReference type="InterPro" id="IPR006543">
    <property type="entry name" value="Histidinol-phos"/>
</dbReference>
<dbReference type="GO" id="GO:0034200">
    <property type="term" value="F:D-glycero-beta-D-manno-heptose 1,7-bisphosphate 7-phosphatase activity"/>
    <property type="evidence" value="ECO:0007669"/>
    <property type="project" value="UniProtKB-EC"/>
</dbReference>
<dbReference type="RefSeq" id="WP_273598093.1">
    <property type="nucleotide sequence ID" value="NZ_JAQQXS010000018.1"/>
</dbReference>
<dbReference type="NCBIfam" id="TIGR01662">
    <property type="entry name" value="HAD-SF-IIIA"/>
    <property type="match status" value="1"/>
</dbReference>
<keyword evidence="9" id="KW-1185">Reference proteome</keyword>
<evidence type="ECO:0000256" key="1">
    <source>
        <dbReference type="ARBA" id="ARBA00004496"/>
    </source>
</evidence>
<dbReference type="Proteomes" id="UP001219862">
    <property type="component" value="Unassembled WGS sequence"/>
</dbReference>
<evidence type="ECO:0000256" key="7">
    <source>
        <dbReference type="PIRNR" id="PIRNR004682"/>
    </source>
</evidence>
<accession>A0ABT5KVI9</accession>
<evidence type="ECO:0000256" key="5">
    <source>
        <dbReference type="ARBA" id="ARBA00023277"/>
    </source>
</evidence>
<reference evidence="8 9" key="1">
    <citation type="submission" date="2022-10" db="EMBL/GenBank/DDBJ databases">
        <title>paucibacter sp. hw8 Genome sequencing.</title>
        <authorList>
            <person name="Park S."/>
        </authorList>
    </citation>
    <scope>NUCLEOTIDE SEQUENCE [LARGE SCALE GENOMIC DNA]</scope>
    <source>
        <strain evidence="9">hw8</strain>
    </source>
</reference>
<dbReference type="Gene3D" id="3.40.50.1000">
    <property type="entry name" value="HAD superfamily/HAD-like"/>
    <property type="match status" value="1"/>
</dbReference>
<comment type="caution">
    <text evidence="8">The sequence shown here is derived from an EMBL/GenBank/DDBJ whole genome shotgun (WGS) entry which is preliminary data.</text>
</comment>
<keyword evidence="3" id="KW-0479">Metal-binding</keyword>
<dbReference type="EMBL" id="JAQQXS010000018">
    <property type="protein sequence ID" value="MDC8786956.1"/>
    <property type="molecule type" value="Genomic_DNA"/>
</dbReference>
<dbReference type="CDD" id="cd07503">
    <property type="entry name" value="HAD_HisB-N"/>
    <property type="match status" value="1"/>
</dbReference>
<dbReference type="Pfam" id="PF13242">
    <property type="entry name" value="Hydrolase_like"/>
    <property type="match status" value="1"/>
</dbReference>
<evidence type="ECO:0000256" key="6">
    <source>
        <dbReference type="ARBA" id="ARBA00031828"/>
    </source>
</evidence>
<evidence type="ECO:0000256" key="3">
    <source>
        <dbReference type="ARBA" id="ARBA00022723"/>
    </source>
</evidence>
<gene>
    <name evidence="8" type="primary">gmhB</name>
    <name evidence="8" type="ORF">PRZ01_17340</name>
</gene>
<name>A0ABT5KVI9_9BURK</name>